<dbReference type="EMBL" id="JACIIK010000001">
    <property type="protein sequence ID" value="MBB6199738.1"/>
    <property type="molecule type" value="Genomic_DNA"/>
</dbReference>
<dbReference type="Pfam" id="PF13275">
    <property type="entry name" value="S4_2"/>
    <property type="match status" value="1"/>
</dbReference>
<dbReference type="SUPFAM" id="SSF55174">
    <property type="entry name" value="Alpha-L RNA-binding motif"/>
    <property type="match status" value="1"/>
</dbReference>
<reference evidence="2 3" key="1">
    <citation type="submission" date="2020-08" db="EMBL/GenBank/DDBJ databases">
        <title>Genomic Encyclopedia of Type Strains, Phase IV (KMG-V): Genome sequencing to study the core and pangenomes of soil and plant-associated prokaryotes.</title>
        <authorList>
            <person name="Whitman W."/>
        </authorList>
    </citation>
    <scope>NUCLEOTIDE SEQUENCE [LARGE SCALE GENOMIC DNA]</scope>
    <source>
        <strain evidence="2 3">SEMIA 4013</strain>
    </source>
</reference>
<evidence type="ECO:0000313" key="2">
    <source>
        <dbReference type="EMBL" id="MBB6199738.1"/>
    </source>
</evidence>
<dbReference type="InterPro" id="IPR036986">
    <property type="entry name" value="S4_RNA-bd_sf"/>
</dbReference>
<gene>
    <name evidence="2" type="ORF">GGD69_000559</name>
</gene>
<proteinExistence type="predicted"/>
<dbReference type="Proteomes" id="UP000518681">
    <property type="component" value="Unassembled WGS sequence"/>
</dbReference>
<keyword evidence="1" id="KW-0694">RNA-binding</keyword>
<name>A0AAW3UM92_9BURK</name>
<dbReference type="GO" id="GO:0003723">
    <property type="term" value="F:RNA binding"/>
    <property type="evidence" value="ECO:0007669"/>
    <property type="project" value="UniProtKB-KW"/>
</dbReference>
<dbReference type="CDD" id="cd00165">
    <property type="entry name" value="S4"/>
    <property type="match status" value="1"/>
</dbReference>
<dbReference type="PROSITE" id="PS50889">
    <property type="entry name" value="S4"/>
    <property type="match status" value="1"/>
</dbReference>
<evidence type="ECO:0000256" key="1">
    <source>
        <dbReference type="PROSITE-ProRule" id="PRU00182"/>
    </source>
</evidence>
<dbReference type="Gene3D" id="3.10.290.10">
    <property type="entry name" value="RNA-binding S4 domain"/>
    <property type="match status" value="1"/>
</dbReference>
<evidence type="ECO:0000313" key="3">
    <source>
        <dbReference type="Proteomes" id="UP000518681"/>
    </source>
</evidence>
<organism evidence="2 3">
    <name type="scientific">Paraburkholderia fungorum</name>
    <dbReference type="NCBI Taxonomy" id="134537"/>
    <lineage>
        <taxon>Bacteria</taxon>
        <taxon>Pseudomonadati</taxon>
        <taxon>Pseudomonadota</taxon>
        <taxon>Betaproteobacteria</taxon>
        <taxon>Burkholderiales</taxon>
        <taxon>Burkholderiaceae</taxon>
        <taxon>Paraburkholderia</taxon>
    </lineage>
</organism>
<protein>
    <submittedName>
        <fullName evidence="2">Ribosome-associated protein YbcJ (S4-like RNA binding protein)</fullName>
    </submittedName>
</protein>
<sequence>MSDSCLSPGLFAAGKIQQAFLQTRTLRVKFVMYDQCYGTFHFLTKVQHHITTACNCQCEVQTHRTFIQDQLLAYDANPLLQRANAMPNLDFTLTGDYVELHNLLKITGLADSGGSAKMMVADGAVTVDGRVETRKTCKIRAGQVVLLGDTRIAVHEA</sequence>
<comment type="caution">
    <text evidence="2">The sequence shown here is derived from an EMBL/GenBank/DDBJ whole genome shotgun (WGS) entry which is preliminary data.</text>
</comment>
<accession>A0AAW3UM92</accession>
<dbReference type="AlphaFoldDB" id="A0AAW3UM92"/>